<dbReference type="Gene3D" id="1.10.110.30">
    <property type="match status" value="1"/>
</dbReference>
<keyword evidence="4 11" id="KW-0548">Nucleotidyltransferase</keyword>
<evidence type="ECO:0000256" key="5">
    <source>
        <dbReference type="ARBA" id="ARBA00022723"/>
    </source>
</evidence>
<dbReference type="InterPro" id="IPR002646">
    <property type="entry name" value="PolA_pol_head_dom"/>
</dbReference>
<feature type="binding site" evidence="11">
    <location>
        <position position="158"/>
    </location>
    <ligand>
        <name>ATP</name>
        <dbReference type="ChEBI" id="CHEBI:30616"/>
    </ligand>
</feature>
<dbReference type="EC" id="2.7.7.72" evidence="11"/>
<dbReference type="Gene3D" id="1.10.246.80">
    <property type="match status" value="1"/>
</dbReference>
<feature type="binding site" evidence="11">
    <location>
        <position position="161"/>
    </location>
    <ligand>
        <name>CTP</name>
        <dbReference type="ChEBI" id="CHEBI:37563"/>
    </ligand>
</feature>
<evidence type="ECO:0000259" key="14">
    <source>
        <dbReference type="Pfam" id="PF13735"/>
    </source>
</evidence>
<feature type="domain" description="tRNA nucleotidyltransferase/poly(A) polymerase RNA and SrmB- binding" evidence="13">
    <location>
        <begin position="170"/>
        <end position="229"/>
    </location>
</feature>
<comment type="similarity">
    <text evidence="11">Belongs to the tRNA nucleotidyltransferase/poly(A) polymerase family. Bacterial CCA-adding enzyme type 3 subfamily.</text>
</comment>
<comment type="subunit">
    <text evidence="11">Homodimer.</text>
</comment>
<evidence type="ECO:0000259" key="13">
    <source>
        <dbReference type="Pfam" id="PF12627"/>
    </source>
</evidence>
<feature type="binding site" evidence="11">
    <location>
        <position position="164"/>
    </location>
    <ligand>
        <name>ATP</name>
        <dbReference type="ChEBI" id="CHEBI:30616"/>
    </ligand>
</feature>
<dbReference type="Pfam" id="PF13735">
    <property type="entry name" value="tRNA_NucTran2_2"/>
    <property type="match status" value="1"/>
</dbReference>
<dbReference type="Pfam" id="PF01743">
    <property type="entry name" value="PolyA_pol"/>
    <property type="match status" value="1"/>
</dbReference>
<dbReference type="EMBL" id="CP049742">
    <property type="protein sequence ID" value="QPC48391.1"/>
    <property type="molecule type" value="Genomic_DNA"/>
</dbReference>
<feature type="domain" description="Poly A polymerase head" evidence="12">
    <location>
        <begin position="23"/>
        <end position="143"/>
    </location>
</feature>
<dbReference type="GO" id="GO:0000049">
    <property type="term" value="F:tRNA binding"/>
    <property type="evidence" value="ECO:0007669"/>
    <property type="project" value="UniProtKB-UniRule"/>
</dbReference>
<feature type="binding site" evidence="11">
    <location>
        <position position="161"/>
    </location>
    <ligand>
        <name>ATP</name>
        <dbReference type="ChEBI" id="CHEBI:30616"/>
    </ligand>
</feature>
<dbReference type="InterPro" id="IPR032810">
    <property type="entry name" value="CCA-adding_enz_C"/>
</dbReference>
<comment type="catalytic activity">
    <reaction evidence="11">
        <text>a tRNA precursor + 2 CTP + ATP = a tRNA with a 3' CCA end + 3 diphosphate</text>
        <dbReference type="Rhea" id="RHEA:14433"/>
        <dbReference type="Rhea" id="RHEA-COMP:10465"/>
        <dbReference type="Rhea" id="RHEA-COMP:10468"/>
        <dbReference type="ChEBI" id="CHEBI:30616"/>
        <dbReference type="ChEBI" id="CHEBI:33019"/>
        <dbReference type="ChEBI" id="CHEBI:37563"/>
        <dbReference type="ChEBI" id="CHEBI:74896"/>
        <dbReference type="ChEBI" id="CHEBI:83071"/>
        <dbReference type="EC" id="2.7.7.72"/>
    </reaction>
</comment>
<dbReference type="PANTHER" id="PTHR46173:SF1">
    <property type="entry name" value="CCA TRNA NUCLEOTIDYLTRANSFERASE 1, MITOCHONDRIAL"/>
    <property type="match status" value="1"/>
</dbReference>
<dbReference type="Proteomes" id="UP000593626">
    <property type="component" value="Chromosome"/>
</dbReference>
<keyword evidence="8 11" id="KW-0067">ATP-binding</keyword>
<feature type="binding site" evidence="11">
    <location>
        <position position="31"/>
    </location>
    <ligand>
        <name>CTP</name>
        <dbReference type="ChEBI" id="CHEBI:37563"/>
    </ligand>
</feature>
<dbReference type="KEGG" id="mcui:G8O30_06735"/>
<evidence type="ECO:0000259" key="12">
    <source>
        <dbReference type="Pfam" id="PF01743"/>
    </source>
</evidence>
<feature type="binding site" evidence="11">
    <location>
        <position position="158"/>
    </location>
    <ligand>
        <name>CTP</name>
        <dbReference type="ChEBI" id="CHEBI:37563"/>
    </ligand>
</feature>
<dbReference type="SUPFAM" id="SSF81301">
    <property type="entry name" value="Nucleotidyltransferase"/>
    <property type="match status" value="1"/>
</dbReference>
<proteinExistence type="inferred from homology"/>
<dbReference type="GO" id="GO:0001680">
    <property type="term" value="P:tRNA 3'-terminal CCA addition"/>
    <property type="evidence" value="ECO:0007669"/>
    <property type="project" value="UniProtKB-UniRule"/>
</dbReference>
<feature type="binding site" evidence="11">
    <location>
        <position position="28"/>
    </location>
    <ligand>
        <name>CTP</name>
        <dbReference type="ChEBI" id="CHEBI:37563"/>
    </ligand>
</feature>
<feature type="binding site" evidence="11">
    <location>
        <position position="155"/>
    </location>
    <ligand>
        <name>ATP</name>
        <dbReference type="ChEBI" id="CHEBI:30616"/>
    </ligand>
</feature>
<dbReference type="InterPro" id="IPR050264">
    <property type="entry name" value="Bact_CCA-adding_enz_type3_sf"/>
</dbReference>
<dbReference type="SUPFAM" id="SSF81891">
    <property type="entry name" value="Poly A polymerase C-terminal region-like"/>
    <property type="match status" value="1"/>
</dbReference>
<dbReference type="InterPro" id="IPR023068">
    <property type="entry name" value="CCA-adding_enz_firmicutes"/>
</dbReference>
<dbReference type="Gene3D" id="1.20.58.560">
    <property type="match status" value="1"/>
</dbReference>
<dbReference type="GO" id="GO:0005524">
    <property type="term" value="F:ATP binding"/>
    <property type="evidence" value="ECO:0007669"/>
    <property type="project" value="UniProtKB-UniRule"/>
</dbReference>
<keyword evidence="6 11" id="KW-0547">Nucleotide-binding</keyword>
<feature type="binding site" evidence="11">
    <location>
        <position position="112"/>
    </location>
    <ligand>
        <name>CTP</name>
        <dbReference type="ChEBI" id="CHEBI:37563"/>
    </ligand>
</feature>
<dbReference type="AlphaFoldDB" id="A0A7S8CEB7"/>
<comment type="miscellaneous">
    <text evidence="11">A single active site specifically recognizes both ATP and CTP and is responsible for their addition.</text>
</comment>
<evidence type="ECO:0000256" key="6">
    <source>
        <dbReference type="ARBA" id="ARBA00022741"/>
    </source>
</evidence>
<evidence type="ECO:0000256" key="9">
    <source>
        <dbReference type="ARBA" id="ARBA00022842"/>
    </source>
</evidence>
<dbReference type="NCBIfam" id="NF009814">
    <property type="entry name" value="PRK13299.1"/>
    <property type="match status" value="1"/>
</dbReference>
<accession>A0A7S8CEB7</accession>
<protein>
    <recommendedName>
        <fullName evidence="11">CCA-adding enzyme</fullName>
        <ecNumber evidence="11">2.7.7.72</ecNumber>
    </recommendedName>
    <alternativeName>
        <fullName evidence="11">CCA tRNA nucleotidyltransferase</fullName>
    </alternativeName>
    <alternativeName>
        <fullName evidence="11">tRNA CCA-pyrophosphorylase</fullName>
    </alternativeName>
    <alternativeName>
        <fullName evidence="11">tRNA adenylyl-/cytidylyl- transferase</fullName>
    </alternativeName>
    <alternativeName>
        <fullName evidence="11">tRNA nucleotidyltransferase</fullName>
    </alternativeName>
    <alternativeName>
        <fullName evidence="11">tRNA-NT</fullName>
    </alternativeName>
</protein>
<feature type="binding site" evidence="11">
    <location>
        <position position="164"/>
    </location>
    <ligand>
        <name>CTP</name>
        <dbReference type="ChEBI" id="CHEBI:37563"/>
    </ligand>
</feature>
<dbReference type="PANTHER" id="PTHR46173">
    <property type="entry name" value="CCA TRNA NUCLEOTIDYLTRANSFERASE 1, MITOCHONDRIAL"/>
    <property type="match status" value="1"/>
</dbReference>
<evidence type="ECO:0000313" key="16">
    <source>
        <dbReference type="Proteomes" id="UP000593626"/>
    </source>
</evidence>
<keyword evidence="10 11" id="KW-0694">RNA-binding</keyword>
<dbReference type="GO" id="GO:0042245">
    <property type="term" value="P:RNA repair"/>
    <property type="evidence" value="ECO:0007669"/>
    <property type="project" value="UniProtKB-KW"/>
</dbReference>
<evidence type="ECO:0000256" key="7">
    <source>
        <dbReference type="ARBA" id="ARBA00022800"/>
    </source>
</evidence>
<dbReference type="InterPro" id="IPR043519">
    <property type="entry name" value="NT_sf"/>
</dbReference>
<feature type="binding site" evidence="11">
    <location>
        <position position="155"/>
    </location>
    <ligand>
        <name>CTP</name>
        <dbReference type="ChEBI" id="CHEBI:37563"/>
    </ligand>
</feature>
<keyword evidence="9 11" id="KW-0460">Magnesium</keyword>
<feature type="binding site" evidence="11">
    <location>
        <position position="31"/>
    </location>
    <ligand>
        <name>ATP</name>
        <dbReference type="ChEBI" id="CHEBI:30616"/>
    </ligand>
</feature>
<dbReference type="GO" id="GO:0000287">
    <property type="term" value="F:magnesium ion binding"/>
    <property type="evidence" value="ECO:0007669"/>
    <property type="project" value="UniProtKB-UniRule"/>
</dbReference>
<dbReference type="HAMAP" id="MF_01263">
    <property type="entry name" value="CCA_bact_type3"/>
    <property type="match status" value="1"/>
</dbReference>
<evidence type="ECO:0000256" key="4">
    <source>
        <dbReference type="ARBA" id="ARBA00022695"/>
    </source>
</evidence>
<sequence length="401" mass="46622">MLSEQFKQALPILKKIEEAGFQAYFVGGAVRDLIIGREVNDVDIATSALPQEVKGIFPKTVDVGIEHGTILVIHNGEGYEITTFRTEKGYEDFRRPSEVSFVRNLEEDLQRRDFTINAIAMNANGEFVDPFNGLEDIEQKVIRTVGSADERFQEDALRMMRAIRFQSQLGFTMDKTCREGLENNAALLEHIAIERKLQEFEKLLLGEYVSIYWADFLSLKLSDYLPGIKRNRELLKLFHTFRLSHLTITERWTLLFYCLKIDDPSTLLKQWKASNKRIKDCRLLLQVFYQRLQRDWTDYDLYNVELPTILSIEKLMNSIGNSYFSKKDIEERIDTLAIKNGDLLAVTGKDLQAWANKKGGPWIKECLELIEKEILSRNLPNEKDAIEKWVMNEWLHRSNNN</sequence>
<feature type="binding site" evidence="11">
    <location>
        <position position="112"/>
    </location>
    <ligand>
        <name>ATP</name>
        <dbReference type="ChEBI" id="CHEBI:30616"/>
    </ligand>
</feature>
<keyword evidence="7 11" id="KW-0692">RNA repair</keyword>
<name>A0A7S8CEB7_9BACI</name>
<evidence type="ECO:0000256" key="3">
    <source>
        <dbReference type="ARBA" id="ARBA00022694"/>
    </source>
</evidence>
<dbReference type="Pfam" id="PF12627">
    <property type="entry name" value="PolyA_pol_RNAbd"/>
    <property type="match status" value="1"/>
</dbReference>
<feature type="binding site" evidence="11">
    <location>
        <position position="28"/>
    </location>
    <ligand>
        <name>ATP</name>
        <dbReference type="ChEBI" id="CHEBI:30616"/>
    </ligand>
</feature>
<dbReference type="CDD" id="cd05398">
    <property type="entry name" value="NT_ClassII-CCAase"/>
    <property type="match status" value="1"/>
</dbReference>
<organism evidence="15 16">
    <name type="scientific">Mangrovibacillus cuniculi</name>
    <dbReference type="NCBI Taxonomy" id="2593652"/>
    <lineage>
        <taxon>Bacteria</taxon>
        <taxon>Bacillati</taxon>
        <taxon>Bacillota</taxon>
        <taxon>Bacilli</taxon>
        <taxon>Bacillales</taxon>
        <taxon>Bacillaceae</taxon>
        <taxon>Mangrovibacillus</taxon>
    </lineage>
</organism>
<dbReference type="Gene3D" id="3.30.460.10">
    <property type="entry name" value="Beta Polymerase, domain 2"/>
    <property type="match status" value="1"/>
</dbReference>
<reference evidence="15 16" key="1">
    <citation type="submission" date="2019-07" db="EMBL/GenBank/DDBJ databases">
        <title>Genome sequence of 2 isolates from Red Sea Mangroves.</title>
        <authorList>
            <person name="Sefrji F."/>
            <person name="Michoud G."/>
            <person name="Merlino G."/>
            <person name="Daffonchio D."/>
        </authorList>
    </citation>
    <scope>NUCLEOTIDE SEQUENCE [LARGE SCALE GENOMIC DNA]</scope>
    <source>
        <strain evidence="15 16">R1DC41</strain>
    </source>
</reference>
<evidence type="ECO:0000256" key="8">
    <source>
        <dbReference type="ARBA" id="ARBA00022840"/>
    </source>
</evidence>
<feature type="binding site" evidence="11">
    <location>
        <position position="41"/>
    </location>
    <ligand>
        <name>Mg(2+)</name>
        <dbReference type="ChEBI" id="CHEBI:18420"/>
    </ligand>
</feature>
<comment type="function">
    <text evidence="11">Catalyzes the addition and repair of the essential 3'-terminal CCA sequence in tRNAs without using a nucleic acid template. Adds these three nucleotides in the order of C, C, and A to the tRNA nucleotide-73, using CTP and ATP as substrates and producing inorganic pyrophosphate. tRNA 3'-terminal CCA addition is required both for tRNA processing and repair. Also involved in tRNA surveillance by mediating tandem CCA addition to generate a CCACCA at the 3' terminus of unstable tRNAs. While stable tRNAs receive only 3'-terminal CCA, unstable tRNAs are marked with CCACCA and rapidly degraded.</text>
</comment>
<evidence type="ECO:0000256" key="2">
    <source>
        <dbReference type="ARBA" id="ARBA00022679"/>
    </source>
</evidence>
<evidence type="ECO:0000256" key="1">
    <source>
        <dbReference type="ARBA" id="ARBA00001946"/>
    </source>
</evidence>
<evidence type="ECO:0000256" key="10">
    <source>
        <dbReference type="ARBA" id="ARBA00022884"/>
    </source>
</evidence>
<feature type="binding site" evidence="11">
    <location>
        <position position="43"/>
    </location>
    <ligand>
        <name>Mg(2+)</name>
        <dbReference type="ChEBI" id="CHEBI:18420"/>
    </ligand>
</feature>
<evidence type="ECO:0000313" key="15">
    <source>
        <dbReference type="EMBL" id="QPC48391.1"/>
    </source>
</evidence>
<keyword evidence="5 11" id="KW-0479">Metal-binding</keyword>
<comment type="cofactor">
    <cofactor evidence="1 11">
        <name>Mg(2+)</name>
        <dbReference type="ChEBI" id="CHEBI:18420"/>
    </cofactor>
</comment>
<gene>
    <name evidence="11" type="primary">cca</name>
    <name evidence="15" type="ORF">G8O30_06735</name>
</gene>
<keyword evidence="3 11" id="KW-0819">tRNA processing</keyword>
<comment type="catalytic activity">
    <reaction evidence="11">
        <text>a tRNA with a 3' CCA end + 2 CTP + ATP = a tRNA with a 3' CCACCA end + 3 diphosphate</text>
        <dbReference type="Rhea" id="RHEA:76235"/>
        <dbReference type="Rhea" id="RHEA-COMP:10468"/>
        <dbReference type="Rhea" id="RHEA-COMP:18655"/>
        <dbReference type="ChEBI" id="CHEBI:30616"/>
        <dbReference type="ChEBI" id="CHEBI:33019"/>
        <dbReference type="ChEBI" id="CHEBI:37563"/>
        <dbReference type="ChEBI" id="CHEBI:83071"/>
        <dbReference type="ChEBI" id="CHEBI:195187"/>
    </reaction>
</comment>
<evidence type="ECO:0000256" key="11">
    <source>
        <dbReference type="HAMAP-Rule" id="MF_01263"/>
    </source>
</evidence>
<dbReference type="InterPro" id="IPR032828">
    <property type="entry name" value="PolyA_RNA-bd"/>
</dbReference>
<dbReference type="GO" id="GO:0004810">
    <property type="term" value="F:CCA tRNA nucleotidyltransferase activity"/>
    <property type="evidence" value="ECO:0007669"/>
    <property type="project" value="UniProtKB-UniRule"/>
</dbReference>
<feature type="domain" description="CCA-adding enzyme C-terminal" evidence="14">
    <location>
        <begin position="248"/>
        <end position="390"/>
    </location>
</feature>
<keyword evidence="2 11" id="KW-0808">Transferase</keyword>
<keyword evidence="16" id="KW-1185">Reference proteome</keyword>